<dbReference type="InterPro" id="IPR013149">
    <property type="entry name" value="ADH-like_C"/>
</dbReference>
<keyword evidence="4 7" id="KW-0862">Zinc</keyword>
<evidence type="ECO:0000313" key="11">
    <source>
        <dbReference type="Proteomes" id="UP000182658"/>
    </source>
</evidence>
<dbReference type="PANTHER" id="PTHR42940:SF2">
    <property type="entry name" value="DEHYDROGENASE FAMILY OXIDOREDUCTASE, PUTATIVE (JCVI)-RELATED"/>
    <property type="match status" value="1"/>
</dbReference>
<evidence type="ECO:0000256" key="4">
    <source>
        <dbReference type="ARBA" id="ARBA00022833"/>
    </source>
</evidence>
<dbReference type="Pfam" id="PF00107">
    <property type="entry name" value="ADH_zinc_N"/>
    <property type="match status" value="1"/>
</dbReference>
<gene>
    <name evidence="10" type="ORF">CONLIGDRAFT_636539</name>
</gene>
<dbReference type="InterPro" id="IPR020843">
    <property type="entry name" value="ER"/>
</dbReference>
<dbReference type="SUPFAM" id="SSF51735">
    <property type="entry name" value="NAD(P)-binding Rossmann-fold domains"/>
    <property type="match status" value="1"/>
</dbReference>
<dbReference type="GO" id="GO:0004022">
    <property type="term" value="F:alcohol dehydrogenase (NAD+) activity"/>
    <property type="evidence" value="ECO:0007669"/>
    <property type="project" value="TreeGrafter"/>
</dbReference>
<keyword evidence="5" id="KW-0560">Oxidoreductase</keyword>
<organism evidence="10 11">
    <name type="scientific">Coniochaeta ligniaria NRRL 30616</name>
    <dbReference type="NCBI Taxonomy" id="1408157"/>
    <lineage>
        <taxon>Eukaryota</taxon>
        <taxon>Fungi</taxon>
        <taxon>Dikarya</taxon>
        <taxon>Ascomycota</taxon>
        <taxon>Pezizomycotina</taxon>
        <taxon>Sordariomycetes</taxon>
        <taxon>Sordariomycetidae</taxon>
        <taxon>Coniochaetales</taxon>
        <taxon>Coniochaetaceae</taxon>
        <taxon>Coniochaeta</taxon>
    </lineage>
</organism>
<proteinExistence type="inferred from homology"/>
<dbReference type="SMART" id="SM00829">
    <property type="entry name" value="PKS_ER"/>
    <property type="match status" value="1"/>
</dbReference>
<evidence type="ECO:0000256" key="5">
    <source>
        <dbReference type="ARBA" id="ARBA00023002"/>
    </source>
</evidence>
<evidence type="ECO:0000256" key="7">
    <source>
        <dbReference type="RuleBase" id="RU361277"/>
    </source>
</evidence>
<dbReference type="Gene3D" id="3.90.180.10">
    <property type="entry name" value="Medium-chain alcohol dehydrogenases, catalytic domain"/>
    <property type="match status" value="1"/>
</dbReference>
<keyword evidence="3 7" id="KW-0479">Metal-binding</keyword>
<dbReference type="InterPro" id="IPR011032">
    <property type="entry name" value="GroES-like_sf"/>
</dbReference>
<protein>
    <submittedName>
        <fullName evidence="10">Alcohol dehydrogenase</fullName>
    </submittedName>
</protein>
<evidence type="ECO:0000256" key="6">
    <source>
        <dbReference type="ARBA" id="ARBA00023027"/>
    </source>
</evidence>
<dbReference type="OrthoDB" id="1879366at2759"/>
<dbReference type="InterPro" id="IPR036291">
    <property type="entry name" value="NAD(P)-bd_dom_sf"/>
</dbReference>
<dbReference type="InParanoid" id="A0A1J7IWI7"/>
<dbReference type="PANTHER" id="PTHR42940">
    <property type="entry name" value="ALCOHOL DEHYDROGENASE 1-RELATED"/>
    <property type="match status" value="1"/>
</dbReference>
<name>A0A1J7IWI7_9PEZI</name>
<dbReference type="InterPro" id="IPR013154">
    <property type="entry name" value="ADH-like_N"/>
</dbReference>
<accession>A0A1J7IWI7</accession>
<evidence type="ECO:0000256" key="1">
    <source>
        <dbReference type="ARBA" id="ARBA00001947"/>
    </source>
</evidence>
<comment type="similarity">
    <text evidence="2 7">Belongs to the zinc-containing alcohol dehydrogenase family.</text>
</comment>
<evidence type="ECO:0000256" key="2">
    <source>
        <dbReference type="ARBA" id="ARBA00008072"/>
    </source>
</evidence>
<dbReference type="PROSITE" id="PS00059">
    <property type="entry name" value="ADH_ZINC"/>
    <property type="match status" value="1"/>
</dbReference>
<keyword evidence="11" id="KW-1185">Reference proteome</keyword>
<evidence type="ECO:0000259" key="9">
    <source>
        <dbReference type="SMART" id="SM00829"/>
    </source>
</evidence>
<sequence length="353" mass="36990">MPGITTSPPSTSKAAVQDPKTKVVSVQSRPTPTPTATQVLVKIDCTGVCASDLHLVRRDLPYLQATVSIAGHEGVGRIAALGPEADASKWNVGDRVAVRWLQKVCKECEACTTGYENLCPNRKISGKDVEGCFAEYALADSAYLCRVPESVSDAEAAPILCAGVTVYKALKVANLKKGAWVAIAGAGGGLGHLAIQYAKAMGYRPLALDANKGDLCTKLGAEAYIDFLTTDNCVAEVIKITDGGAHCALICASSGPAYADAVKYLRRAGTMVCVGLPNKPSPIPVLPEDFIARGIKIIGTSTGTLEDTDEALGFLARGEIKTHVVEGSLDEVEHILEGIEKGKISGRAVIRIA</sequence>
<feature type="compositionally biased region" description="Polar residues" evidence="8">
    <location>
        <begin position="1"/>
        <end position="14"/>
    </location>
</feature>
<dbReference type="EMBL" id="KV875102">
    <property type="protein sequence ID" value="OIW25473.1"/>
    <property type="molecule type" value="Genomic_DNA"/>
</dbReference>
<dbReference type="FunFam" id="3.40.50.720:FF:000039">
    <property type="entry name" value="Alcohol dehydrogenase AdhP"/>
    <property type="match status" value="1"/>
</dbReference>
<dbReference type="Pfam" id="PF08240">
    <property type="entry name" value="ADH_N"/>
    <property type="match status" value="1"/>
</dbReference>
<dbReference type="STRING" id="1408157.A0A1J7IWI7"/>
<feature type="region of interest" description="Disordered" evidence="8">
    <location>
        <begin position="1"/>
        <end position="31"/>
    </location>
</feature>
<dbReference type="CDD" id="cd08297">
    <property type="entry name" value="CAD3"/>
    <property type="match status" value="1"/>
</dbReference>
<evidence type="ECO:0000256" key="8">
    <source>
        <dbReference type="SAM" id="MobiDB-lite"/>
    </source>
</evidence>
<dbReference type="GO" id="GO:0005737">
    <property type="term" value="C:cytoplasm"/>
    <property type="evidence" value="ECO:0007669"/>
    <property type="project" value="TreeGrafter"/>
</dbReference>
<evidence type="ECO:0000256" key="3">
    <source>
        <dbReference type="ARBA" id="ARBA00022723"/>
    </source>
</evidence>
<dbReference type="Proteomes" id="UP000182658">
    <property type="component" value="Unassembled WGS sequence"/>
</dbReference>
<dbReference type="Gene3D" id="3.40.50.720">
    <property type="entry name" value="NAD(P)-binding Rossmann-like Domain"/>
    <property type="match status" value="1"/>
</dbReference>
<evidence type="ECO:0000313" key="10">
    <source>
        <dbReference type="EMBL" id="OIW25473.1"/>
    </source>
</evidence>
<keyword evidence="6" id="KW-0520">NAD</keyword>
<reference evidence="10 11" key="1">
    <citation type="submission" date="2016-10" db="EMBL/GenBank/DDBJ databases">
        <title>Draft genome sequence of Coniochaeta ligniaria NRRL30616, a lignocellulolytic fungus for bioabatement of inhibitors in plant biomass hydrolysates.</title>
        <authorList>
            <consortium name="DOE Joint Genome Institute"/>
            <person name="Jimenez D.J."/>
            <person name="Hector R.E."/>
            <person name="Riley R."/>
            <person name="Sun H."/>
            <person name="Grigoriev I.V."/>
            <person name="Van Elsas J.D."/>
            <person name="Nichols N.N."/>
        </authorList>
    </citation>
    <scope>NUCLEOTIDE SEQUENCE [LARGE SCALE GENOMIC DNA]</scope>
    <source>
        <strain evidence="10 11">NRRL 30616</strain>
    </source>
</reference>
<dbReference type="AlphaFoldDB" id="A0A1J7IWI7"/>
<feature type="domain" description="Enoyl reductase (ER)" evidence="9">
    <location>
        <begin position="17"/>
        <end position="350"/>
    </location>
</feature>
<dbReference type="GO" id="GO:0008270">
    <property type="term" value="F:zinc ion binding"/>
    <property type="evidence" value="ECO:0007669"/>
    <property type="project" value="InterPro"/>
</dbReference>
<dbReference type="SUPFAM" id="SSF50129">
    <property type="entry name" value="GroES-like"/>
    <property type="match status" value="1"/>
</dbReference>
<comment type="cofactor">
    <cofactor evidence="1 7">
        <name>Zn(2+)</name>
        <dbReference type="ChEBI" id="CHEBI:29105"/>
    </cofactor>
</comment>
<dbReference type="InterPro" id="IPR002328">
    <property type="entry name" value="ADH_Zn_CS"/>
</dbReference>